<organism evidence="1 2">
    <name type="scientific">Actinoplanes sandaracinus</name>
    <dbReference type="NCBI Taxonomy" id="3045177"/>
    <lineage>
        <taxon>Bacteria</taxon>
        <taxon>Bacillati</taxon>
        <taxon>Actinomycetota</taxon>
        <taxon>Actinomycetes</taxon>
        <taxon>Micromonosporales</taxon>
        <taxon>Micromonosporaceae</taxon>
        <taxon>Actinoplanes</taxon>
    </lineage>
</organism>
<protein>
    <submittedName>
        <fullName evidence="1">Uncharacterized protein</fullName>
    </submittedName>
</protein>
<comment type="caution">
    <text evidence="1">The sequence shown here is derived from an EMBL/GenBank/DDBJ whole genome shotgun (WGS) entry which is preliminary data.</text>
</comment>
<reference evidence="1 2" key="1">
    <citation type="submission" date="2023-05" db="EMBL/GenBank/DDBJ databases">
        <title>Actinoplanes sp. NEAU-A12 genome sequencing.</title>
        <authorList>
            <person name="Wang Z.-S."/>
        </authorList>
    </citation>
    <scope>NUCLEOTIDE SEQUENCE [LARGE SCALE GENOMIC DNA]</scope>
    <source>
        <strain evidence="1 2">NEAU-A12</strain>
    </source>
</reference>
<dbReference type="Proteomes" id="UP001241758">
    <property type="component" value="Unassembled WGS sequence"/>
</dbReference>
<gene>
    <name evidence="1" type="ORF">QLQ12_46115</name>
</gene>
<proteinExistence type="predicted"/>
<dbReference type="EMBL" id="JASCTH010000065">
    <property type="protein sequence ID" value="MDI6105971.1"/>
    <property type="molecule type" value="Genomic_DNA"/>
</dbReference>
<evidence type="ECO:0000313" key="2">
    <source>
        <dbReference type="Proteomes" id="UP001241758"/>
    </source>
</evidence>
<accession>A0ABT6X1R3</accession>
<dbReference type="RefSeq" id="WP_282767434.1">
    <property type="nucleotide sequence ID" value="NZ_JASCTH010000065.1"/>
</dbReference>
<evidence type="ECO:0000313" key="1">
    <source>
        <dbReference type="EMBL" id="MDI6105971.1"/>
    </source>
</evidence>
<sequence>MMPDSADELDFTEISETAMRISKTNRLSVTSHEHDGILHIKIQPHRKGDEEGERREVVLSTPGTGIFVLTFDGQWSTHLAAYDREEQIETVEEAIVIARTYLEGAGVSQAVRRLFLPDKKVMVLEVNGEKIVLNDES</sequence>
<keyword evidence="2" id="KW-1185">Reference proteome</keyword>
<name>A0ABT6X1R3_9ACTN</name>